<sequence>MASFAQFGNDLHTGKRSFDIVGRRKTWYLVAVVALLVAIVVPQLRGGFVFGIEFTGGSEFKISQVAEQDQAAGADAVTEVVPQAAPRVSSVSSTGIRVQTDQLTSGETREVRAALADAYAVPVEQVTASFIGPSWGQDITGQAVRGLIIFLVLAAIGMALYFRTWKMSLAAMTALMHDLVITAGIYGITGFEITPAAVIGFLTILGYSLYDTVVVFDKIRENTSEAGSETRMFGESVNLAVNQTLVRSINTSVVAVLPVASILFIGTLVLGAGTLRDISLALLIGIIAGAYSTIFIASPLYAQIRSAEPDVRKADQKVLAQRAKAGSASKVAEEVSA</sequence>
<feature type="domain" description="Protein export membrane protein SecD/SecF C-terminal" evidence="10">
    <location>
        <begin position="120"/>
        <end position="305"/>
    </location>
</feature>
<comment type="function">
    <text evidence="9">Part of the Sec protein translocase complex. Interacts with the SecYEG preprotein conducting channel. SecDF uses the proton motive force (PMF) to complete protein translocation after the ATP-dependent function of SecA.</text>
</comment>
<dbReference type="EMBL" id="SOGJ01000023">
    <property type="protein sequence ID" value="TFC97180.1"/>
    <property type="molecule type" value="Genomic_DNA"/>
</dbReference>
<evidence type="ECO:0000256" key="5">
    <source>
        <dbReference type="ARBA" id="ARBA00022927"/>
    </source>
</evidence>
<dbReference type="Pfam" id="PF02355">
    <property type="entry name" value="SecD_SecF_C"/>
    <property type="match status" value="1"/>
</dbReference>
<evidence type="ECO:0000259" key="10">
    <source>
        <dbReference type="Pfam" id="PF02355"/>
    </source>
</evidence>
<feature type="transmembrane region" description="Helical" evidence="9">
    <location>
        <begin position="253"/>
        <end position="272"/>
    </location>
</feature>
<evidence type="ECO:0000256" key="1">
    <source>
        <dbReference type="ARBA" id="ARBA00004651"/>
    </source>
</evidence>
<evidence type="ECO:0000256" key="8">
    <source>
        <dbReference type="ARBA" id="ARBA00023136"/>
    </source>
</evidence>
<evidence type="ECO:0000256" key="2">
    <source>
        <dbReference type="ARBA" id="ARBA00022448"/>
    </source>
</evidence>
<keyword evidence="7 9" id="KW-0811">Translocation</keyword>
<evidence type="ECO:0000256" key="3">
    <source>
        <dbReference type="ARBA" id="ARBA00022475"/>
    </source>
</evidence>
<dbReference type="RefSeq" id="WP_134363626.1">
    <property type="nucleotide sequence ID" value="NZ_SOGJ01000023.1"/>
</dbReference>
<keyword evidence="6 9" id="KW-1133">Transmembrane helix</keyword>
<organism evidence="11 12">
    <name type="scientific">Cryobacterium breve</name>
    <dbReference type="NCBI Taxonomy" id="1259258"/>
    <lineage>
        <taxon>Bacteria</taxon>
        <taxon>Bacillati</taxon>
        <taxon>Actinomycetota</taxon>
        <taxon>Actinomycetes</taxon>
        <taxon>Micrococcales</taxon>
        <taxon>Microbacteriaceae</taxon>
        <taxon>Cryobacterium</taxon>
    </lineage>
</organism>
<evidence type="ECO:0000313" key="12">
    <source>
        <dbReference type="Proteomes" id="UP000298355"/>
    </source>
</evidence>
<dbReference type="PANTHER" id="PTHR30081">
    <property type="entry name" value="PROTEIN-EXPORT MEMBRANE PROTEIN SEC"/>
    <property type="match status" value="1"/>
</dbReference>
<feature type="transmembrane region" description="Helical" evidence="9">
    <location>
        <begin position="143"/>
        <end position="162"/>
    </location>
</feature>
<feature type="transmembrane region" description="Helical" evidence="9">
    <location>
        <begin position="26"/>
        <end position="44"/>
    </location>
</feature>
<dbReference type="InterPro" id="IPR048634">
    <property type="entry name" value="SecD_SecF_C"/>
</dbReference>
<reference evidence="11 12" key="1">
    <citation type="submission" date="2019-03" db="EMBL/GenBank/DDBJ databases">
        <title>Genomics of glacier-inhabiting Cryobacterium strains.</title>
        <authorList>
            <person name="Liu Q."/>
            <person name="Xin Y.-H."/>
        </authorList>
    </citation>
    <scope>NUCLEOTIDE SEQUENCE [LARGE SCALE GENOMIC DNA]</scope>
    <source>
        <strain evidence="11 12">TMT4-23</strain>
    </source>
</reference>
<dbReference type="InterPro" id="IPR022813">
    <property type="entry name" value="SecD/SecF_arch_bac"/>
</dbReference>
<name>A0ABY2IZ37_9MICO</name>
<dbReference type="InterPro" id="IPR022645">
    <property type="entry name" value="SecD/SecF_bac"/>
</dbReference>
<comment type="similarity">
    <text evidence="9">Belongs to the SecD/SecF family. SecF subfamily.</text>
</comment>
<comment type="caution">
    <text evidence="9">Lacks conserved residue(s) required for the propagation of feature annotation.</text>
</comment>
<feature type="transmembrane region" description="Helical" evidence="9">
    <location>
        <begin position="278"/>
        <end position="302"/>
    </location>
</feature>
<keyword evidence="4 9" id="KW-0812">Transmembrane</keyword>
<dbReference type="SUPFAM" id="SSF82866">
    <property type="entry name" value="Multidrug efflux transporter AcrB transmembrane domain"/>
    <property type="match status" value="1"/>
</dbReference>
<dbReference type="NCBIfam" id="TIGR00966">
    <property type="entry name" value="transloc_SecF"/>
    <property type="match status" value="1"/>
</dbReference>
<keyword evidence="12" id="KW-1185">Reference proteome</keyword>
<accession>A0ABY2IZ37</accession>
<keyword evidence="2 9" id="KW-0813">Transport</keyword>
<dbReference type="Gene3D" id="1.20.1640.10">
    <property type="entry name" value="Multidrug efflux transporter AcrB transmembrane domain"/>
    <property type="match status" value="1"/>
</dbReference>
<gene>
    <name evidence="9 11" type="primary">secF</name>
    <name evidence="11" type="ORF">E3O65_10210</name>
</gene>
<evidence type="ECO:0000256" key="6">
    <source>
        <dbReference type="ARBA" id="ARBA00022989"/>
    </source>
</evidence>
<dbReference type="Proteomes" id="UP000298355">
    <property type="component" value="Unassembled WGS sequence"/>
</dbReference>
<proteinExistence type="inferred from homology"/>
<comment type="caution">
    <text evidence="11">The sequence shown here is derived from an EMBL/GenBank/DDBJ whole genome shotgun (WGS) entry which is preliminary data.</text>
</comment>
<evidence type="ECO:0000256" key="9">
    <source>
        <dbReference type="HAMAP-Rule" id="MF_01464"/>
    </source>
</evidence>
<dbReference type="HAMAP" id="MF_01464_B">
    <property type="entry name" value="SecF_B"/>
    <property type="match status" value="1"/>
</dbReference>
<comment type="subcellular location">
    <subcellularLocation>
        <location evidence="1 9">Cell membrane</location>
        <topology evidence="1 9">Multi-pass membrane protein</topology>
    </subcellularLocation>
</comment>
<comment type="subunit">
    <text evidence="9">Forms a complex with SecD. Part of the essential Sec protein translocation apparatus which comprises SecA, SecYEG and auxiliary proteins SecDF. Other proteins may also be involved.</text>
</comment>
<keyword evidence="5 9" id="KW-0653">Protein transport</keyword>
<keyword evidence="8 9" id="KW-0472">Membrane</keyword>
<dbReference type="NCBIfam" id="TIGR00916">
    <property type="entry name" value="2A0604s01"/>
    <property type="match status" value="1"/>
</dbReference>
<dbReference type="InterPro" id="IPR055344">
    <property type="entry name" value="SecD_SecF_C_bact"/>
</dbReference>
<evidence type="ECO:0000256" key="7">
    <source>
        <dbReference type="ARBA" id="ARBA00023010"/>
    </source>
</evidence>
<dbReference type="InterPro" id="IPR005665">
    <property type="entry name" value="SecF_bac"/>
</dbReference>
<dbReference type="PRINTS" id="PR01755">
    <property type="entry name" value="SECFTRNLCASE"/>
</dbReference>
<dbReference type="PANTHER" id="PTHR30081:SF8">
    <property type="entry name" value="PROTEIN TRANSLOCASE SUBUNIT SECF"/>
    <property type="match status" value="1"/>
</dbReference>
<protein>
    <recommendedName>
        <fullName evidence="9">Protein-export membrane protein SecF</fullName>
    </recommendedName>
</protein>
<keyword evidence="3 9" id="KW-1003">Cell membrane</keyword>
<evidence type="ECO:0000313" key="11">
    <source>
        <dbReference type="EMBL" id="TFC97180.1"/>
    </source>
</evidence>
<evidence type="ECO:0000256" key="4">
    <source>
        <dbReference type="ARBA" id="ARBA00022692"/>
    </source>
</evidence>